<reference evidence="2" key="1">
    <citation type="journal article" date="2018" name="Nat. Commun.">
        <title>Diversity and evolution of the emerging Pandoraviridae family.</title>
        <authorList>
            <person name="Legendre M."/>
            <person name="Fabre E."/>
            <person name="Poirot O."/>
            <person name="Jeudy S."/>
            <person name="Lartigue A."/>
            <person name="Alempic J.M."/>
            <person name="Beucher L."/>
            <person name="Philippe N."/>
            <person name="Bertaux L."/>
            <person name="Christo-Foroux E."/>
            <person name="Labadie K."/>
            <person name="Coute Y."/>
            <person name="Abergel C."/>
            <person name="Claverie J.M."/>
        </authorList>
    </citation>
    <scope>NUCLEOTIDE SEQUENCE [LARGE SCALE GENOMIC DNA]</scope>
    <source>
        <strain evidence="2">Neocaledonia</strain>
    </source>
</reference>
<evidence type="ECO:0000256" key="1">
    <source>
        <dbReference type="SAM" id="MobiDB-lite"/>
    </source>
</evidence>
<sequence>MTQMVRVSWDGVDASAYDVMRHVFGWGRMGRSDTLRALAAGVRAAGFCLGSRTLPGGGKPTVTFAVADVHAFLGALQQAAPSANEKAATVAAYRCGPSALWLVRHLADPAPPRVRKYSIASRGPLLLQRQCKIRPAPKAAAAGAATQSPAPLIDDVTRDAVRLCGDIILAALRTATQHVEASDDGDDDRTRKQRAGPQCAEREQGSRCTNGNDASPMDLHFVETRTLSLATAAKPLRVWCTGERVGVRMCAVWPTGAGHRWGVSLPRSNGSIDFMGTVSRPTVVRMLARLLAVPGVVAVASPVWSSVHGPTVGPEVRGAHALCALANDADDEADEPPLCCLSVFLPRHRHQPSLSSCSDKCINAI</sequence>
<name>A0A2U7UC02_9VIRU</name>
<dbReference type="EMBL" id="MG011690">
    <property type="protein sequence ID" value="AVK75991.1"/>
    <property type="molecule type" value="Genomic_DNA"/>
</dbReference>
<proteinExistence type="predicted"/>
<organism evidence="2">
    <name type="scientific">Pandoravirus neocaledonia</name>
    <dbReference type="NCBI Taxonomy" id="2107708"/>
    <lineage>
        <taxon>Viruses</taxon>
        <taxon>Pandoravirus</taxon>
    </lineage>
</organism>
<evidence type="ECO:0000313" key="2">
    <source>
        <dbReference type="EMBL" id="AVK75991.1"/>
    </source>
</evidence>
<dbReference type="RefSeq" id="YP_009481994.1">
    <property type="nucleotide sequence ID" value="NC_037666.1"/>
</dbReference>
<accession>A0A2U7UC02</accession>
<dbReference type="KEGG" id="vg:36842704"/>
<protein>
    <submittedName>
        <fullName evidence="2">Uncharacterized protein</fullName>
    </submittedName>
</protein>
<dbReference type="Proteomes" id="UP000249287">
    <property type="component" value="Segment"/>
</dbReference>
<gene>
    <name evidence="2" type="ORF">pneo_cds_384</name>
</gene>
<dbReference type="GeneID" id="36842704"/>
<feature type="region of interest" description="Disordered" evidence="1">
    <location>
        <begin position="178"/>
        <end position="214"/>
    </location>
</feature>